<dbReference type="AlphaFoldDB" id="A0A836KQ56"/>
<feature type="region of interest" description="Disordered" evidence="1">
    <location>
        <begin position="123"/>
        <end position="149"/>
    </location>
</feature>
<protein>
    <submittedName>
        <fullName evidence="2">Uncharacterized protein</fullName>
    </submittedName>
</protein>
<dbReference type="EMBL" id="JAFEUZ010000023">
    <property type="protein sequence ID" value="KAG5478685.1"/>
    <property type="molecule type" value="Genomic_DNA"/>
</dbReference>
<dbReference type="OrthoDB" id="21001at2759"/>
<evidence type="ECO:0000313" key="3">
    <source>
        <dbReference type="Proteomes" id="UP000673552"/>
    </source>
</evidence>
<feature type="region of interest" description="Disordered" evidence="1">
    <location>
        <begin position="210"/>
        <end position="245"/>
    </location>
</feature>
<reference evidence="3" key="1">
    <citation type="journal article" date="2021" name="Microbiol. Resour. Announc.">
        <title>LGAAP: Leishmaniinae Genome Assembly and Annotation Pipeline.</title>
        <authorList>
            <person name="Almutairi H."/>
            <person name="Urbaniak M.D."/>
            <person name="Bates M.D."/>
            <person name="Jariyapan N."/>
            <person name="Kwakye-Nuako G."/>
            <person name="Thomaz-Soccol V."/>
            <person name="Al-Salem W.S."/>
            <person name="Dillon R.J."/>
            <person name="Bates P.A."/>
            <person name="Gatherer D."/>
        </authorList>
    </citation>
    <scope>NUCLEOTIDE SEQUENCE [LARGE SCALE GENOMIC DNA]</scope>
</reference>
<feature type="compositionally biased region" description="Polar residues" evidence="1">
    <location>
        <begin position="210"/>
        <end position="234"/>
    </location>
</feature>
<dbReference type="RefSeq" id="XP_067178626.1">
    <property type="nucleotide sequence ID" value="XM_067323521.1"/>
</dbReference>
<evidence type="ECO:0000313" key="2">
    <source>
        <dbReference type="EMBL" id="KAG5478685.1"/>
    </source>
</evidence>
<keyword evidence="3" id="KW-1185">Reference proteome</keyword>
<dbReference type="Proteomes" id="UP000673552">
    <property type="component" value="Unassembled WGS sequence"/>
</dbReference>
<feature type="region of interest" description="Disordered" evidence="1">
    <location>
        <begin position="537"/>
        <end position="558"/>
    </location>
</feature>
<feature type="compositionally biased region" description="Low complexity" evidence="1">
    <location>
        <begin position="130"/>
        <end position="148"/>
    </location>
</feature>
<comment type="caution">
    <text evidence="2">The sequence shown here is derived from an EMBL/GenBank/DDBJ whole genome shotgun (WGS) entry which is preliminary data.</text>
</comment>
<proteinExistence type="predicted"/>
<sequence length="1128" mass="116801">MMSPSGSWHTAPKATPPTNSAAAVACGFDASRAGLNPCMDSSRAPLMVSTWATASGEAGAPSGAAAKYHASNHQALAPLADESHPALSASVPTPAPRASAIPSGGAPQDLSLFVSSALSLRGGAGGAGGSARTPSLTTPLLISSSTPTHSREYMPLRSQYAPQPSVWSMGGASLDTSGTAFTVSTAGMMTSSFPQTSPRPQLLTFARLGNSSSNSASTHDVGQSPFQSLATTRPSCAGSGMESARAGMPSLLPEDTGSCAAVVNHSQSFYTGTTGSENLRRSFFLPLSQPGGAAMTADDTTDASMLSAGGGEQVCDMASYPCPHTTTRGCPARQATTSPAAIGGSRVVVYSVGHSGPTSEACSLVPDPYCSPMLLDALPPPTTSPQRHGCKPSHQSLLQAQQPLDFTPAAAAIALPVPEPQLTIFSRNTQASSIHGAPPGLGQPLSVSHLSAKGVHSSLYQSPAQPQLFADDVESSCVTGADAMEGSRNAAVANSSFLSPKLVDLQCQRRFEGSLSLTEKALTLPYCSSQATGCGTATPATSGERNGATARPPSAASSAKVQSRPAYIVDWEQSLTAFQSRAESYYSFKNMCTEKYLTLVEHCVDRFLVCYFSGGVMRPEKSLREALASRTGVAGSRSTNFFRDPGAGGGGIQKMLQSNKTLQRLSETGSKWLTRIGANLRRPAAATAQVSGEPRSPLMRVGPASRDVAALAHAGAQPPPGVGDGSTNCQTTPVPVAAAGATVAARTAWESEELQFTDTTAHDAGPFRARSAPSAAPEQLPLPNNRGSILSTSIAPSLSESPGPCTGPTVETGSAASTKAAAMSARAAAEEAEMRCLRQLGPYVANVIPETYMDVRPSDGVLNQVRRNYAILLHALQHALLDNDSRSEPAADAYPLDADAALSPPTTLAHTLSPASSTALTGSPPPVAVDELISQRIRQGLLLPTIQATWRDYLTPLQCKVQELTQVAKTSIDPILEELQAPCDACVAGGAPSVLPMAAEIPAGGVPLDSAALCTTSTKGASAPSSTMTDAERAAREALQASWEAPVSRLIRLLRGDEEYLATIHAMDGEFVENGAAWKEFSAQMRVRGVALSNYVPVYGLVLSRLHRLEMEHRTVLELWGGGAAGTQ</sequence>
<organism evidence="2 3">
    <name type="scientific">Leishmania martiniquensis</name>
    <dbReference type="NCBI Taxonomy" id="1580590"/>
    <lineage>
        <taxon>Eukaryota</taxon>
        <taxon>Discoba</taxon>
        <taxon>Euglenozoa</taxon>
        <taxon>Kinetoplastea</taxon>
        <taxon>Metakinetoplastina</taxon>
        <taxon>Trypanosomatida</taxon>
        <taxon>Trypanosomatidae</taxon>
        <taxon>Leishmaniinae</taxon>
        <taxon>Leishmania</taxon>
    </lineage>
</organism>
<name>A0A836KQ56_9TRYP</name>
<dbReference type="GeneID" id="92516033"/>
<gene>
    <name evidence="2" type="ORF">LSCM1_06089</name>
</gene>
<accession>A0A836KQ56</accession>
<reference evidence="3" key="2">
    <citation type="journal article" date="2021" name="Sci. Data">
        <title>Chromosome-scale genome sequencing, assembly and annotation of six genomes from subfamily Leishmaniinae.</title>
        <authorList>
            <person name="Almutairi H."/>
            <person name="Urbaniak M.D."/>
            <person name="Bates M.D."/>
            <person name="Jariyapan N."/>
            <person name="Kwakye-Nuako G."/>
            <person name="Thomaz Soccol V."/>
            <person name="Al-Salem W.S."/>
            <person name="Dillon R.J."/>
            <person name="Bates P.A."/>
            <person name="Gatherer D."/>
        </authorList>
    </citation>
    <scope>NUCLEOTIDE SEQUENCE [LARGE SCALE GENOMIC DNA]</scope>
</reference>
<evidence type="ECO:0000256" key="1">
    <source>
        <dbReference type="SAM" id="MobiDB-lite"/>
    </source>
</evidence>
<dbReference type="KEGG" id="lmat:92516033"/>